<name>A0A6B8VW67_9CORY</name>
<dbReference type="EMBL" id="CP046452">
    <property type="protein sequence ID" value="QGU03175.1"/>
    <property type="molecule type" value="Genomic_DNA"/>
</dbReference>
<dbReference type="PANTHER" id="PTHR42939">
    <property type="entry name" value="ABC TRANSPORTER ATP-BINDING PROTEIN ALBC-RELATED"/>
    <property type="match status" value="1"/>
</dbReference>
<evidence type="ECO:0000313" key="5">
    <source>
        <dbReference type="EMBL" id="QGU03175.1"/>
    </source>
</evidence>
<keyword evidence="3 5" id="KW-0067">ATP-binding</keyword>
<keyword evidence="6" id="KW-1185">Reference proteome</keyword>
<dbReference type="GO" id="GO:0016887">
    <property type="term" value="F:ATP hydrolysis activity"/>
    <property type="evidence" value="ECO:0007669"/>
    <property type="project" value="InterPro"/>
</dbReference>
<keyword evidence="2" id="KW-0547">Nucleotide-binding</keyword>
<gene>
    <name evidence="5" type="primary">ytrB</name>
    <name evidence="5" type="ORF">CKALI_11685</name>
</gene>
<dbReference type="InterPro" id="IPR003593">
    <property type="entry name" value="AAA+_ATPase"/>
</dbReference>
<dbReference type="InterPro" id="IPR027417">
    <property type="entry name" value="P-loop_NTPase"/>
</dbReference>
<dbReference type="PROSITE" id="PS50893">
    <property type="entry name" value="ABC_TRANSPORTER_2"/>
    <property type="match status" value="1"/>
</dbReference>
<sequence>MIIARNLSAQYKEPVITGLNLELAPDLIHGLIGPNGSGKTTLMRVLAGQLPHGGELSVFGTDPFDNESAMDRIVFSGADMVFPINWKAKKIFALGAKRWQTYDLDHALALLDRFEVSADTPFGKLSLGQKSAVAVVFALAARCPFTLLDEPYLGIDAQRRELLYRILLDEQEEQPRTILLSTHHINESARVLDSVHLISDGSVHLSSDVETLTNQILEITGPAETLASWDVPVLAQETVGGTTKFIIDTRVGINVPTEPHVRVSAVDLETAVLALQEALR</sequence>
<evidence type="ECO:0000313" key="6">
    <source>
        <dbReference type="Proteomes" id="UP000427071"/>
    </source>
</evidence>
<dbReference type="GO" id="GO:0005524">
    <property type="term" value="F:ATP binding"/>
    <property type="evidence" value="ECO:0007669"/>
    <property type="project" value="UniProtKB-KW"/>
</dbReference>
<dbReference type="PANTHER" id="PTHR42939:SF1">
    <property type="entry name" value="ABC TRANSPORTER ATP-BINDING PROTEIN ALBC-RELATED"/>
    <property type="match status" value="1"/>
</dbReference>
<dbReference type="Gene3D" id="3.40.50.300">
    <property type="entry name" value="P-loop containing nucleotide triphosphate hydrolases"/>
    <property type="match status" value="1"/>
</dbReference>
<proteinExistence type="predicted"/>
<protein>
    <submittedName>
        <fullName evidence="5">ABC transporter ATP-binding protein YtrB</fullName>
    </submittedName>
</protein>
<evidence type="ECO:0000256" key="1">
    <source>
        <dbReference type="ARBA" id="ARBA00022448"/>
    </source>
</evidence>
<dbReference type="SUPFAM" id="SSF52540">
    <property type="entry name" value="P-loop containing nucleoside triphosphate hydrolases"/>
    <property type="match status" value="1"/>
</dbReference>
<evidence type="ECO:0000256" key="2">
    <source>
        <dbReference type="ARBA" id="ARBA00022741"/>
    </source>
</evidence>
<keyword evidence="1" id="KW-0813">Transport</keyword>
<dbReference type="InterPro" id="IPR051782">
    <property type="entry name" value="ABC_Transporter_VariousFunc"/>
</dbReference>
<dbReference type="AlphaFoldDB" id="A0A6B8VW67"/>
<dbReference type="RefSeq" id="WP_156193491.1">
    <property type="nucleotide sequence ID" value="NZ_CP046452.1"/>
</dbReference>
<organism evidence="5 6">
    <name type="scientific">Corynebacterium kalinowskii</name>
    <dbReference type="NCBI Taxonomy" id="2675216"/>
    <lineage>
        <taxon>Bacteria</taxon>
        <taxon>Bacillati</taxon>
        <taxon>Actinomycetota</taxon>
        <taxon>Actinomycetes</taxon>
        <taxon>Mycobacteriales</taxon>
        <taxon>Corynebacteriaceae</taxon>
        <taxon>Corynebacterium</taxon>
    </lineage>
</organism>
<feature type="domain" description="ABC transporter" evidence="4">
    <location>
        <begin position="1"/>
        <end position="225"/>
    </location>
</feature>
<dbReference type="KEGG" id="ckw:CKALI_11685"/>
<evidence type="ECO:0000256" key="3">
    <source>
        <dbReference type="ARBA" id="ARBA00022840"/>
    </source>
</evidence>
<reference evidence="6" key="1">
    <citation type="submission" date="2019-11" db="EMBL/GenBank/DDBJ databases">
        <title>Complete genome sequence of Corynebacterium kalinowskii 1959, a novel Corynebacterium species isolated from soil of a small paddock in Vilsendorf, Germany.</title>
        <authorList>
            <person name="Schaffert L."/>
            <person name="Ruwe M."/>
            <person name="Milse J."/>
            <person name="Hanuschka K."/>
            <person name="Ortseifen V."/>
            <person name="Droste J."/>
            <person name="Brandt D."/>
            <person name="Schlueter L."/>
            <person name="Kutter Y."/>
            <person name="Vinke S."/>
            <person name="Viehoefer P."/>
            <person name="Jacob L."/>
            <person name="Luebke N.-C."/>
            <person name="Schulte-Berndt E."/>
            <person name="Hain C."/>
            <person name="Linder M."/>
            <person name="Schmidt P."/>
            <person name="Wollenschlaeger L."/>
            <person name="Luttermann T."/>
            <person name="Thieme E."/>
            <person name="Hassa J."/>
            <person name="Haak M."/>
            <person name="Wittchen M."/>
            <person name="Mentz A."/>
            <person name="Persicke M."/>
            <person name="Busche T."/>
            <person name="Ruckert C."/>
        </authorList>
    </citation>
    <scope>NUCLEOTIDE SEQUENCE [LARGE SCALE GENOMIC DNA]</scope>
    <source>
        <strain evidence="6">1959</strain>
    </source>
</reference>
<dbReference type="Proteomes" id="UP000427071">
    <property type="component" value="Chromosome"/>
</dbReference>
<dbReference type="SMART" id="SM00382">
    <property type="entry name" value="AAA"/>
    <property type="match status" value="1"/>
</dbReference>
<accession>A0A6B8VW67</accession>
<evidence type="ECO:0000259" key="4">
    <source>
        <dbReference type="PROSITE" id="PS50893"/>
    </source>
</evidence>
<dbReference type="Pfam" id="PF00005">
    <property type="entry name" value="ABC_tran"/>
    <property type="match status" value="1"/>
</dbReference>
<dbReference type="InterPro" id="IPR003439">
    <property type="entry name" value="ABC_transporter-like_ATP-bd"/>
</dbReference>